<dbReference type="PANTHER" id="PTHR43133:SF8">
    <property type="entry name" value="RNA POLYMERASE SIGMA FACTOR HI_1459-RELATED"/>
    <property type="match status" value="1"/>
</dbReference>
<dbReference type="InterPro" id="IPR013324">
    <property type="entry name" value="RNA_pol_sigma_r3/r4-like"/>
</dbReference>
<evidence type="ECO:0000256" key="1">
    <source>
        <dbReference type="ARBA" id="ARBA00010641"/>
    </source>
</evidence>
<keyword evidence="2" id="KW-0805">Transcription regulation</keyword>
<dbReference type="InterPro" id="IPR013325">
    <property type="entry name" value="RNA_pol_sigma_r2"/>
</dbReference>
<dbReference type="NCBIfam" id="TIGR02937">
    <property type="entry name" value="sigma70-ECF"/>
    <property type="match status" value="1"/>
</dbReference>
<proteinExistence type="inferred from homology"/>
<dbReference type="InterPro" id="IPR013249">
    <property type="entry name" value="RNA_pol_sigma70_r4_t2"/>
</dbReference>
<organism evidence="7 8">
    <name type="scientific">Streptomyces siamensis</name>
    <dbReference type="NCBI Taxonomy" id="1274986"/>
    <lineage>
        <taxon>Bacteria</taxon>
        <taxon>Bacillati</taxon>
        <taxon>Actinomycetota</taxon>
        <taxon>Actinomycetes</taxon>
        <taxon>Kitasatosporales</taxon>
        <taxon>Streptomycetaceae</taxon>
        <taxon>Streptomyces</taxon>
    </lineage>
</organism>
<dbReference type="InterPro" id="IPR014284">
    <property type="entry name" value="RNA_pol_sigma-70_dom"/>
</dbReference>
<evidence type="ECO:0000313" key="8">
    <source>
        <dbReference type="Proteomes" id="UP001501759"/>
    </source>
</evidence>
<dbReference type="Gene3D" id="1.10.10.10">
    <property type="entry name" value="Winged helix-like DNA-binding domain superfamily/Winged helix DNA-binding domain"/>
    <property type="match status" value="1"/>
</dbReference>
<accession>A0ABP9J7B4</accession>
<feature type="domain" description="RNA polymerase sigma factor 70 region 4 type 2" evidence="6">
    <location>
        <begin position="114"/>
        <end position="162"/>
    </location>
</feature>
<sequence length="172" mass="18773">MIPARAGGAIGVESDSDSFTDFFKHHYPRVIAMLVVHRRFTEVTAQDATAEAMTRLIQHWGKVQAPQAWVRTVASRLACQLAGSQQQVGLPEWELIDQRSAQDLAAAELALAAGTAIGALPRRQREVMTLTLVDMTPSEIAEILGCTPAQASANLAHARRTLRNAMRMDKEA</sequence>
<dbReference type="EMBL" id="BAABKB010000023">
    <property type="protein sequence ID" value="GAA5022916.1"/>
    <property type="molecule type" value="Genomic_DNA"/>
</dbReference>
<dbReference type="PANTHER" id="PTHR43133">
    <property type="entry name" value="RNA POLYMERASE ECF-TYPE SIGMA FACTO"/>
    <property type="match status" value="1"/>
</dbReference>
<keyword evidence="8" id="KW-1185">Reference proteome</keyword>
<dbReference type="Gene3D" id="1.10.1740.10">
    <property type="match status" value="1"/>
</dbReference>
<dbReference type="InterPro" id="IPR039425">
    <property type="entry name" value="RNA_pol_sigma-70-like"/>
</dbReference>
<keyword evidence="4" id="KW-0238">DNA-binding</keyword>
<comment type="caution">
    <text evidence="7">The sequence shown here is derived from an EMBL/GenBank/DDBJ whole genome shotgun (WGS) entry which is preliminary data.</text>
</comment>
<dbReference type="InterPro" id="IPR036388">
    <property type="entry name" value="WH-like_DNA-bd_sf"/>
</dbReference>
<evidence type="ECO:0000313" key="7">
    <source>
        <dbReference type="EMBL" id="GAA5022916.1"/>
    </source>
</evidence>
<dbReference type="SUPFAM" id="SSF88659">
    <property type="entry name" value="Sigma3 and sigma4 domains of RNA polymerase sigma factors"/>
    <property type="match status" value="1"/>
</dbReference>
<keyword evidence="3" id="KW-0731">Sigma factor</keyword>
<name>A0ABP9J7B4_9ACTN</name>
<gene>
    <name evidence="7" type="ORF">GCM10023335_55220</name>
</gene>
<dbReference type="Pfam" id="PF08281">
    <property type="entry name" value="Sigma70_r4_2"/>
    <property type="match status" value="1"/>
</dbReference>
<evidence type="ECO:0000256" key="4">
    <source>
        <dbReference type="ARBA" id="ARBA00023125"/>
    </source>
</evidence>
<evidence type="ECO:0000256" key="2">
    <source>
        <dbReference type="ARBA" id="ARBA00023015"/>
    </source>
</evidence>
<dbReference type="SUPFAM" id="SSF88946">
    <property type="entry name" value="Sigma2 domain of RNA polymerase sigma factors"/>
    <property type="match status" value="1"/>
</dbReference>
<evidence type="ECO:0000259" key="6">
    <source>
        <dbReference type="Pfam" id="PF08281"/>
    </source>
</evidence>
<evidence type="ECO:0000256" key="3">
    <source>
        <dbReference type="ARBA" id="ARBA00023082"/>
    </source>
</evidence>
<evidence type="ECO:0000256" key="5">
    <source>
        <dbReference type="ARBA" id="ARBA00023163"/>
    </source>
</evidence>
<protein>
    <submittedName>
        <fullName evidence="7">Sigma-70 family RNA polymerase sigma factor</fullName>
    </submittedName>
</protein>
<dbReference type="Proteomes" id="UP001501759">
    <property type="component" value="Unassembled WGS sequence"/>
</dbReference>
<comment type="similarity">
    <text evidence="1">Belongs to the sigma-70 factor family. ECF subfamily.</text>
</comment>
<keyword evidence="5" id="KW-0804">Transcription</keyword>
<reference evidence="8" key="1">
    <citation type="journal article" date="2019" name="Int. J. Syst. Evol. Microbiol.">
        <title>The Global Catalogue of Microorganisms (GCM) 10K type strain sequencing project: providing services to taxonomists for standard genome sequencing and annotation.</title>
        <authorList>
            <consortium name="The Broad Institute Genomics Platform"/>
            <consortium name="The Broad Institute Genome Sequencing Center for Infectious Disease"/>
            <person name="Wu L."/>
            <person name="Ma J."/>
        </authorList>
    </citation>
    <scope>NUCLEOTIDE SEQUENCE [LARGE SCALE GENOMIC DNA]</scope>
    <source>
        <strain evidence="8">JCM 18409</strain>
    </source>
</reference>